<evidence type="ECO:0000259" key="2">
    <source>
        <dbReference type="Pfam" id="PF07811"/>
    </source>
</evidence>
<organism evidence="3 4">
    <name type="scientific">Aquibium carbonis</name>
    <dbReference type="NCBI Taxonomy" id="2495581"/>
    <lineage>
        <taxon>Bacteria</taxon>
        <taxon>Pseudomonadati</taxon>
        <taxon>Pseudomonadota</taxon>
        <taxon>Alphaproteobacteria</taxon>
        <taxon>Hyphomicrobiales</taxon>
        <taxon>Phyllobacteriaceae</taxon>
        <taxon>Aquibium</taxon>
    </lineage>
</organism>
<evidence type="ECO:0000313" key="4">
    <source>
        <dbReference type="Proteomes" id="UP000278398"/>
    </source>
</evidence>
<feature type="domain" description="TadE-like" evidence="2">
    <location>
        <begin position="63"/>
        <end position="104"/>
    </location>
</feature>
<keyword evidence="1" id="KW-0812">Transmembrane</keyword>
<sequence>MPPGRGLCDCAVRRNRRGIRMQGGLGFRGIRRRQGEACAMRHLLPFGGLGLRAILRLARDRKGVSAVEFALIAPVFLVILAGVIDVGQMMQIRSELNTAVSAGANRILLNGGGLSAGTAEAIASDVAFISAADTPGVTAKVTINNAFTVSMTGRAASASGKTSVADQCFCPNPQGTAVDWSVAVSCGAACPASDEFAAKYLEISVSRPYDAMFGGYGFLGNSIAVKTTVSTP</sequence>
<dbReference type="Pfam" id="PF07811">
    <property type="entry name" value="TadE"/>
    <property type="match status" value="1"/>
</dbReference>
<evidence type="ECO:0000313" key="3">
    <source>
        <dbReference type="EMBL" id="RST82790.1"/>
    </source>
</evidence>
<dbReference type="AlphaFoldDB" id="A0A429YMY4"/>
<proteinExistence type="predicted"/>
<feature type="transmembrane region" description="Helical" evidence="1">
    <location>
        <begin position="64"/>
        <end position="84"/>
    </location>
</feature>
<accession>A0A429YMY4</accession>
<comment type="caution">
    <text evidence="3">The sequence shown here is derived from an EMBL/GenBank/DDBJ whole genome shotgun (WGS) entry which is preliminary data.</text>
</comment>
<protein>
    <submittedName>
        <fullName evidence="3">Pilus assembly protein</fullName>
    </submittedName>
</protein>
<dbReference type="OrthoDB" id="7356451at2"/>
<keyword evidence="1" id="KW-0472">Membrane</keyword>
<dbReference type="EMBL" id="RWKW01000114">
    <property type="protein sequence ID" value="RST82790.1"/>
    <property type="molecule type" value="Genomic_DNA"/>
</dbReference>
<dbReference type="InterPro" id="IPR012495">
    <property type="entry name" value="TadE-like_dom"/>
</dbReference>
<keyword evidence="4" id="KW-1185">Reference proteome</keyword>
<evidence type="ECO:0000256" key="1">
    <source>
        <dbReference type="SAM" id="Phobius"/>
    </source>
</evidence>
<gene>
    <name evidence="3" type="ORF">EJC49_23295</name>
</gene>
<reference evidence="3 4" key="1">
    <citation type="submission" date="2018-12" db="EMBL/GenBank/DDBJ databases">
        <title>Mesorhizobium carbonis sp. nov., isolated from coal mine water.</title>
        <authorList>
            <person name="Xin W."/>
            <person name="Xu Z."/>
            <person name="Xiang F."/>
            <person name="Zhang J."/>
            <person name="Xi L."/>
            <person name="Liu J."/>
        </authorList>
    </citation>
    <scope>NUCLEOTIDE SEQUENCE [LARGE SCALE GENOMIC DNA]</scope>
    <source>
        <strain evidence="3 4">B2.3</strain>
    </source>
</reference>
<name>A0A429YMY4_9HYPH</name>
<dbReference type="Proteomes" id="UP000278398">
    <property type="component" value="Unassembled WGS sequence"/>
</dbReference>
<keyword evidence="1" id="KW-1133">Transmembrane helix</keyword>